<feature type="region of interest" description="Disordered" evidence="1">
    <location>
        <begin position="66"/>
        <end position="89"/>
    </location>
</feature>
<proteinExistence type="predicted"/>
<evidence type="ECO:0000313" key="3">
    <source>
        <dbReference type="EMBL" id="KAJ7394626.1"/>
    </source>
</evidence>
<evidence type="ECO:0000256" key="1">
    <source>
        <dbReference type="SAM" id="MobiDB-lite"/>
    </source>
</evidence>
<accession>A0A9X0A716</accession>
<dbReference type="Proteomes" id="UP001163046">
    <property type="component" value="Unassembled WGS sequence"/>
</dbReference>
<keyword evidence="4" id="KW-1185">Reference proteome</keyword>
<dbReference type="InterPro" id="IPR044822">
    <property type="entry name" value="Myb_DNA-bind_4"/>
</dbReference>
<dbReference type="EMBL" id="MU825396">
    <property type="protein sequence ID" value="KAJ7394626.1"/>
    <property type="molecule type" value="Genomic_DNA"/>
</dbReference>
<dbReference type="AlphaFoldDB" id="A0A9X0A716"/>
<organism evidence="3 4">
    <name type="scientific">Desmophyllum pertusum</name>
    <dbReference type="NCBI Taxonomy" id="174260"/>
    <lineage>
        <taxon>Eukaryota</taxon>
        <taxon>Metazoa</taxon>
        <taxon>Cnidaria</taxon>
        <taxon>Anthozoa</taxon>
        <taxon>Hexacorallia</taxon>
        <taxon>Scleractinia</taxon>
        <taxon>Caryophylliina</taxon>
        <taxon>Caryophylliidae</taxon>
        <taxon>Desmophyllum</taxon>
    </lineage>
</organism>
<protein>
    <recommendedName>
        <fullName evidence="2">Myb/SANT-like DNA-binding domain-containing protein</fullName>
    </recommendedName>
</protein>
<dbReference type="Gene3D" id="1.10.10.60">
    <property type="entry name" value="Homeodomain-like"/>
    <property type="match status" value="1"/>
</dbReference>
<feature type="compositionally biased region" description="Polar residues" evidence="1">
    <location>
        <begin position="66"/>
        <end position="75"/>
    </location>
</feature>
<evidence type="ECO:0000259" key="2">
    <source>
        <dbReference type="Pfam" id="PF13837"/>
    </source>
</evidence>
<reference evidence="3" key="1">
    <citation type="submission" date="2023-01" db="EMBL/GenBank/DDBJ databases">
        <title>Genome assembly of the deep-sea coral Lophelia pertusa.</title>
        <authorList>
            <person name="Herrera S."/>
            <person name="Cordes E."/>
        </authorList>
    </citation>
    <scope>NUCLEOTIDE SEQUENCE</scope>
    <source>
        <strain evidence="3">USNM1676648</strain>
        <tissue evidence="3">Polyp</tissue>
    </source>
</reference>
<comment type="caution">
    <text evidence="3">The sequence shown here is derived from an EMBL/GenBank/DDBJ whole genome shotgun (WGS) entry which is preliminary data.</text>
</comment>
<evidence type="ECO:0000313" key="4">
    <source>
        <dbReference type="Proteomes" id="UP001163046"/>
    </source>
</evidence>
<name>A0A9X0A716_9CNID</name>
<sequence length="190" mass="21804">MERGGDNCDENVDYPYLAMLKNPYRSYYGSQVYWPPVSLPSASGFAQIHSHSNYPGPNTTTAMVRSESAANQDGHSSSSSIRESGKTNQKGKKVAKYEAFKVGEEGYLVNLWVSYHERLESKASRKYWSKIVEELNAHLNYNRTVEKCKRKMKYLVDRYKECKDWNRKQSSGSIWKPPHYSEIDAVLGVE</sequence>
<feature type="domain" description="Myb/SANT-like DNA-binding" evidence="2">
    <location>
        <begin position="100"/>
        <end position="185"/>
    </location>
</feature>
<dbReference type="OrthoDB" id="3066195at2759"/>
<gene>
    <name evidence="3" type="ORF">OS493_000444</name>
</gene>
<dbReference type="Pfam" id="PF13837">
    <property type="entry name" value="Myb_DNA-bind_4"/>
    <property type="match status" value="1"/>
</dbReference>